<sequence>MSEVKVLYDTIYNDMCAYLKNYYSVSDELSDALFERCTLQHFTKGNLLVSEDMECNNLYFIVRGFCSCCYVKDGKEYVLRFMKEGDFCLLFHGFLGKRRALLNIKAMRDTTVLCLNRENFEYLSKTYTDFVMLFYHVMMDFVVESEERYFHIRSNNAEGRVVHYKETHDIQYLLQRVPQYSVASYLNMTPETFAKIWGQLNKKT</sequence>
<organism evidence="2 3">
    <name type="scientific">Parabacteroides segnis</name>
    <dbReference type="NCBI Taxonomy" id="2763058"/>
    <lineage>
        <taxon>Bacteria</taxon>
        <taxon>Pseudomonadati</taxon>
        <taxon>Bacteroidota</taxon>
        <taxon>Bacteroidia</taxon>
        <taxon>Bacteroidales</taxon>
        <taxon>Tannerellaceae</taxon>
        <taxon>Parabacteroides</taxon>
    </lineage>
</organism>
<gene>
    <name evidence="2" type="ORF">H8S77_06780</name>
</gene>
<dbReference type="InterPro" id="IPR000595">
    <property type="entry name" value="cNMP-bd_dom"/>
</dbReference>
<evidence type="ECO:0000313" key="3">
    <source>
        <dbReference type="Proteomes" id="UP000644010"/>
    </source>
</evidence>
<feature type="domain" description="Cyclic nucleotide-binding" evidence="1">
    <location>
        <begin position="28"/>
        <end position="123"/>
    </location>
</feature>
<dbReference type="Proteomes" id="UP000644010">
    <property type="component" value="Unassembled WGS sequence"/>
</dbReference>
<dbReference type="InterPro" id="IPR014710">
    <property type="entry name" value="RmlC-like_jellyroll"/>
</dbReference>
<dbReference type="Pfam" id="PF00027">
    <property type="entry name" value="cNMP_binding"/>
    <property type="match status" value="1"/>
</dbReference>
<proteinExistence type="predicted"/>
<dbReference type="SUPFAM" id="SSF51206">
    <property type="entry name" value="cAMP-binding domain-like"/>
    <property type="match status" value="1"/>
</dbReference>
<accession>A0ABR7DYK3</accession>
<dbReference type="PROSITE" id="PS50042">
    <property type="entry name" value="CNMP_BINDING_3"/>
    <property type="match status" value="1"/>
</dbReference>
<reference evidence="2 3" key="1">
    <citation type="submission" date="2020-08" db="EMBL/GenBank/DDBJ databases">
        <title>Genome public.</title>
        <authorList>
            <person name="Liu C."/>
            <person name="Sun Q."/>
        </authorList>
    </citation>
    <scope>NUCLEOTIDE SEQUENCE [LARGE SCALE GENOMIC DNA]</scope>
    <source>
        <strain evidence="2 3">BX2</strain>
    </source>
</reference>
<dbReference type="CDD" id="cd00038">
    <property type="entry name" value="CAP_ED"/>
    <property type="match status" value="1"/>
</dbReference>
<keyword evidence="3" id="KW-1185">Reference proteome</keyword>
<dbReference type="Gene3D" id="2.60.120.10">
    <property type="entry name" value="Jelly Rolls"/>
    <property type="match status" value="1"/>
</dbReference>
<dbReference type="RefSeq" id="WP_186958791.1">
    <property type="nucleotide sequence ID" value="NZ_JACOOI010000005.1"/>
</dbReference>
<dbReference type="EMBL" id="JACOOI010000005">
    <property type="protein sequence ID" value="MBC5642590.1"/>
    <property type="molecule type" value="Genomic_DNA"/>
</dbReference>
<evidence type="ECO:0000259" key="1">
    <source>
        <dbReference type="PROSITE" id="PS50042"/>
    </source>
</evidence>
<name>A0ABR7DYK3_9BACT</name>
<comment type="caution">
    <text evidence="2">The sequence shown here is derived from an EMBL/GenBank/DDBJ whole genome shotgun (WGS) entry which is preliminary data.</text>
</comment>
<protein>
    <submittedName>
        <fullName evidence="2">Crp/Fnr family transcriptional regulator</fullName>
    </submittedName>
</protein>
<evidence type="ECO:0000313" key="2">
    <source>
        <dbReference type="EMBL" id="MBC5642590.1"/>
    </source>
</evidence>
<dbReference type="InterPro" id="IPR018490">
    <property type="entry name" value="cNMP-bd_dom_sf"/>
</dbReference>